<dbReference type="AlphaFoldDB" id="A0A1I2IIQ1"/>
<dbReference type="STRING" id="935223.SAMN04488131_12113"/>
<proteinExistence type="predicted"/>
<evidence type="ECO:0000313" key="2">
    <source>
        <dbReference type="Proteomes" id="UP000198596"/>
    </source>
</evidence>
<keyword evidence="2" id="KW-1185">Reference proteome</keyword>
<reference evidence="2" key="1">
    <citation type="submission" date="2016-10" db="EMBL/GenBank/DDBJ databases">
        <authorList>
            <person name="Varghese N."/>
            <person name="Submissions S."/>
        </authorList>
    </citation>
    <scope>NUCLEOTIDE SEQUENCE [LARGE SCALE GENOMIC DNA]</scope>
    <source>
        <strain evidence="2">CGMCC 1.9227</strain>
    </source>
</reference>
<dbReference type="Proteomes" id="UP000198596">
    <property type="component" value="Unassembled WGS sequence"/>
</dbReference>
<protein>
    <submittedName>
        <fullName evidence="1">Uncharacterized protein</fullName>
    </submittedName>
</protein>
<gene>
    <name evidence="1" type="ORF">SAMN04488131_12113</name>
</gene>
<evidence type="ECO:0000313" key="1">
    <source>
        <dbReference type="EMBL" id="SFF42219.1"/>
    </source>
</evidence>
<name>A0A1I2IIQ1_9FLAO</name>
<accession>A0A1I2IIQ1</accession>
<organism evidence="1 2">
    <name type="scientific">Flavobacterium xueshanense</name>
    <dbReference type="NCBI Taxonomy" id="935223"/>
    <lineage>
        <taxon>Bacteria</taxon>
        <taxon>Pseudomonadati</taxon>
        <taxon>Bacteroidota</taxon>
        <taxon>Flavobacteriia</taxon>
        <taxon>Flavobacteriales</taxon>
        <taxon>Flavobacteriaceae</taxon>
        <taxon>Flavobacterium</taxon>
    </lineage>
</organism>
<sequence>MTKKLVITIAVLFSLSTILILNNSFLYEVKKKLNIISAGSYADAEIYQLNYSVEEVKDAIKQFKKEYSEFNTPKVSVRNEGEFELIDKESKNHWFLIYFYNPDQNVILNICIRGNSTNTKLAFVALNKGLDIGNWKDVNKDFSYKENEKIKEHFQTKYLTPIKRILDKKE</sequence>
<dbReference type="RefSeq" id="WP_091208667.1">
    <property type="nucleotide sequence ID" value="NZ_FONQ01000021.1"/>
</dbReference>
<dbReference type="EMBL" id="FONQ01000021">
    <property type="protein sequence ID" value="SFF42219.1"/>
    <property type="molecule type" value="Genomic_DNA"/>
</dbReference>
<dbReference type="OrthoDB" id="766298at2"/>